<evidence type="ECO:0000259" key="2">
    <source>
        <dbReference type="Pfam" id="PF14291"/>
    </source>
</evidence>
<keyword evidence="3" id="KW-1185">Reference proteome</keyword>
<evidence type="ECO:0000313" key="3">
    <source>
        <dbReference type="Proteomes" id="UP000694941"/>
    </source>
</evidence>
<dbReference type="Pfam" id="PF14291">
    <property type="entry name" value="DUF4371"/>
    <property type="match status" value="1"/>
</dbReference>
<reference evidence="4" key="1">
    <citation type="submission" date="2025-08" db="UniProtKB">
        <authorList>
            <consortium name="RefSeq"/>
        </authorList>
    </citation>
    <scope>IDENTIFICATION</scope>
    <source>
        <tissue evidence="4">Muscle</tissue>
    </source>
</reference>
<dbReference type="Proteomes" id="UP000694941">
    <property type="component" value="Unplaced"/>
</dbReference>
<dbReference type="SUPFAM" id="SSF53098">
    <property type="entry name" value="Ribonuclease H-like"/>
    <property type="match status" value="1"/>
</dbReference>
<organism evidence="3 4">
    <name type="scientific">Limulus polyphemus</name>
    <name type="common">Atlantic horseshoe crab</name>
    <dbReference type="NCBI Taxonomy" id="6850"/>
    <lineage>
        <taxon>Eukaryota</taxon>
        <taxon>Metazoa</taxon>
        <taxon>Ecdysozoa</taxon>
        <taxon>Arthropoda</taxon>
        <taxon>Chelicerata</taxon>
        <taxon>Merostomata</taxon>
        <taxon>Xiphosura</taxon>
        <taxon>Limulidae</taxon>
        <taxon>Limulus</taxon>
    </lineage>
</organism>
<dbReference type="RefSeq" id="XP_013793798.1">
    <property type="nucleotide sequence ID" value="XM_013938344.1"/>
</dbReference>
<proteinExistence type="predicted"/>
<evidence type="ECO:0000256" key="1">
    <source>
        <dbReference type="SAM" id="MobiDB-lite"/>
    </source>
</evidence>
<sequence length="322" mass="36802">MERIIAVICTLAERGLPFRGNNEQFGSPDNSNYLGLLELVAKFDPFLLAHINRYGNSGSGNPFYLLKTVCEEMIQLMAKKVKDAILSDVKKAGYFSLSVDSTSDISHTDQLTLIIRYVSPEEGLPSERFLTFLELKDHSGESMADLVFNYLTTELEIDFRKCRGQSYDNAANMSDTRWKAHAKATEAILESYRAITDALSHLYSDVIEKGDTRLQANYLMQKMEELEFVFMLHFWTRVIRHFHKVSKAIKKSELLLSTCECLYSSLQNFLSKVREDFDELEQQAKAILPNVNYRTVTRRQRVRKRQGNNGNAPGPDALDEIS</sequence>
<accession>A0ABM1C439</accession>
<dbReference type="PANTHER" id="PTHR45749:SF23">
    <property type="entry name" value="ZINC FINGER MYM-TYPE PROTEIN 1-LIKE"/>
    <property type="match status" value="1"/>
</dbReference>
<name>A0ABM1C439_LIMPO</name>
<dbReference type="GeneID" id="106477819"/>
<feature type="domain" description="DUF4371" evidence="2">
    <location>
        <begin position="5"/>
        <end position="174"/>
    </location>
</feature>
<feature type="region of interest" description="Disordered" evidence="1">
    <location>
        <begin position="300"/>
        <end position="322"/>
    </location>
</feature>
<dbReference type="InterPro" id="IPR025398">
    <property type="entry name" value="DUF4371"/>
</dbReference>
<gene>
    <name evidence="4" type="primary">LOC106477819</name>
</gene>
<protein>
    <submittedName>
        <fullName evidence="4">Uncharacterized protein LOC106477819</fullName>
    </submittedName>
</protein>
<evidence type="ECO:0000313" key="4">
    <source>
        <dbReference type="RefSeq" id="XP_013793798.1"/>
    </source>
</evidence>
<dbReference type="PANTHER" id="PTHR45749">
    <property type="match status" value="1"/>
</dbReference>
<dbReference type="InterPro" id="IPR012337">
    <property type="entry name" value="RNaseH-like_sf"/>
</dbReference>